<dbReference type="PROSITE" id="PS50076">
    <property type="entry name" value="DNAJ_2"/>
    <property type="match status" value="1"/>
</dbReference>
<dbReference type="SMART" id="SM00271">
    <property type="entry name" value="DnaJ"/>
    <property type="match status" value="1"/>
</dbReference>
<name>A0AAN7T2R6_9EURO</name>
<sequence length="347" mass="39662">MALICLNHNAYVPEQKSLTSTTQHKHPVRIASLYNTQSRQEHINVKVSSTKQVIMDPYKTLFIDPESSLAEVKETYRSLALLYHPDKAGAQGEERMKEINCAYELILKIHSRAGKSCEKITSESKLDDAEWQPAEINGVLGSVPIDEDERLVPIDEDERLVPMDEDERFAELFPVLFERLESHIKKTLTFNKVQYRRIQNHLLRQLKGMILTWLDWLRRDGPEADNYRQTCGHIGRLLNTVKWTLALQAAKYEGGGGRWAALSFEKMLEQFSLEVAATEGSLVVVTGEDDKLILRLEFWSLLYVKQGWVDADKELSDRVFQDPGWLAQILEQGSQQASLKDAWSCSG</sequence>
<dbReference type="Gene3D" id="1.10.287.110">
    <property type="entry name" value="DnaJ domain"/>
    <property type="match status" value="1"/>
</dbReference>
<dbReference type="AlphaFoldDB" id="A0AAN7T2R6"/>
<dbReference type="EMBL" id="JAVRRJ010000002">
    <property type="protein sequence ID" value="KAK5088416.1"/>
    <property type="molecule type" value="Genomic_DNA"/>
</dbReference>
<dbReference type="InterPro" id="IPR050817">
    <property type="entry name" value="DjlA_DnaK_co-chaperone"/>
</dbReference>
<dbReference type="PANTHER" id="PTHR24074">
    <property type="entry name" value="CO-CHAPERONE PROTEIN DJLA"/>
    <property type="match status" value="1"/>
</dbReference>
<reference evidence="2 3" key="1">
    <citation type="submission" date="2023-08" db="EMBL/GenBank/DDBJ databases">
        <title>Black Yeasts Isolated from many extreme environments.</title>
        <authorList>
            <person name="Coleine C."/>
            <person name="Stajich J.E."/>
            <person name="Selbmann L."/>
        </authorList>
    </citation>
    <scope>NUCLEOTIDE SEQUENCE [LARGE SCALE GENOMIC DNA]</scope>
    <source>
        <strain evidence="2 3">CCFEE 5910</strain>
    </source>
</reference>
<dbReference type="InterPro" id="IPR036869">
    <property type="entry name" value="J_dom_sf"/>
</dbReference>
<keyword evidence="3" id="KW-1185">Reference proteome</keyword>
<dbReference type="SUPFAM" id="SSF46565">
    <property type="entry name" value="Chaperone J-domain"/>
    <property type="match status" value="1"/>
</dbReference>
<comment type="caution">
    <text evidence="2">The sequence shown here is derived from an EMBL/GenBank/DDBJ whole genome shotgun (WGS) entry which is preliminary data.</text>
</comment>
<evidence type="ECO:0000313" key="3">
    <source>
        <dbReference type="Proteomes" id="UP001309876"/>
    </source>
</evidence>
<accession>A0AAN7T2R6</accession>
<dbReference type="Proteomes" id="UP001309876">
    <property type="component" value="Unassembled WGS sequence"/>
</dbReference>
<evidence type="ECO:0000259" key="1">
    <source>
        <dbReference type="PROSITE" id="PS50076"/>
    </source>
</evidence>
<feature type="domain" description="J" evidence="1">
    <location>
        <begin position="56"/>
        <end position="111"/>
    </location>
</feature>
<evidence type="ECO:0000313" key="2">
    <source>
        <dbReference type="EMBL" id="KAK5088416.1"/>
    </source>
</evidence>
<organism evidence="2 3">
    <name type="scientific">Lithohypha guttulata</name>
    <dbReference type="NCBI Taxonomy" id="1690604"/>
    <lineage>
        <taxon>Eukaryota</taxon>
        <taxon>Fungi</taxon>
        <taxon>Dikarya</taxon>
        <taxon>Ascomycota</taxon>
        <taxon>Pezizomycotina</taxon>
        <taxon>Eurotiomycetes</taxon>
        <taxon>Chaetothyriomycetidae</taxon>
        <taxon>Chaetothyriales</taxon>
        <taxon>Trichomeriaceae</taxon>
        <taxon>Lithohypha</taxon>
    </lineage>
</organism>
<proteinExistence type="predicted"/>
<dbReference type="Pfam" id="PF00226">
    <property type="entry name" value="DnaJ"/>
    <property type="match status" value="1"/>
</dbReference>
<dbReference type="CDD" id="cd06257">
    <property type="entry name" value="DnaJ"/>
    <property type="match status" value="1"/>
</dbReference>
<dbReference type="InterPro" id="IPR001623">
    <property type="entry name" value="DnaJ_domain"/>
</dbReference>
<protein>
    <recommendedName>
        <fullName evidence="1">J domain-containing protein</fullName>
    </recommendedName>
</protein>
<gene>
    <name evidence="2" type="ORF">LTR05_002634</name>
</gene>